<dbReference type="InterPro" id="IPR001173">
    <property type="entry name" value="Glyco_trans_2-like"/>
</dbReference>
<dbReference type="Pfam" id="PF00535">
    <property type="entry name" value="Glycos_transf_2"/>
    <property type="match status" value="1"/>
</dbReference>
<reference evidence="6 7" key="1">
    <citation type="submission" date="2018-10" db="EMBL/GenBank/DDBJ databases">
        <title>Sequencing the genomes of 1000 actinobacteria strains.</title>
        <authorList>
            <person name="Klenk H.-P."/>
        </authorList>
    </citation>
    <scope>NUCLEOTIDE SEQUENCE [LARGE SCALE GENOMIC DNA]</scope>
    <source>
        <strain evidence="6 7">DSM 17894</strain>
    </source>
</reference>
<dbReference type="Proteomes" id="UP000280008">
    <property type="component" value="Unassembled WGS sequence"/>
</dbReference>
<keyword evidence="4" id="KW-0812">Transmembrane</keyword>
<sequence>MSRLRSSAVVVGLVASVAAGHVVYPALLGLAARFRSREPVRPIISEWPPITVVVPAYREKGVIALKVDNIRDNGYPGDVRILVVADGDAETAEIAREAGADILLLDQRGGKSAALNAGVAHAETEWIVCTDANAQLVGGSLQNLVAWLSDSSIGAVAGEKLEGDGGELAYWRFTSWIKRNEWRTGSTIALDGGLCAVRKSAWQPIPVGISCDDFWISLDMNDRGHRVAYEPDAAVREESIGSFALSWERRTRVMASSFFVLAQKRRMLSPMTGAISAKIWGHKVWRSTLGPLSHVALIGLAVARAPRNPLAGAFLAFNAVAAIAVVAEARGRDLPRPAGIVAQVAYLQAVALAGMVRFVAGDRAVTWKKPDR</sequence>
<protein>
    <submittedName>
        <fullName evidence="6">Cellulose synthase/poly-beta-1,6-N-acetylglucosamine synthase-like glycosyltransferase</fullName>
    </submittedName>
</protein>
<dbReference type="InterPro" id="IPR029044">
    <property type="entry name" value="Nucleotide-diphossugar_trans"/>
</dbReference>
<keyword evidence="4" id="KW-0472">Membrane</keyword>
<keyword evidence="3 6" id="KW-0808">Transferase</keyword>
<evidence type="ECO:0000259" key="5">
    <source>
        <dbReference type="Pfam" id="PF00535"/>
    </source>
</evidence>
<name>A0A495ID42_9MICO</name>
<evidence type="ECO:0000256" key="1">
    <source>
        <dbReference type="ARBA" id="ARBA00006739"/>
    </source>
</evidence>
<gene>
    <name evidence="6" type="ORF">C8E83_0643</name>
</gene>
<dbReference type="GO" id="GO:0016757">
    <property type="term" value="F:glycosyltransferase activity"/>
    <property type="evidence" value="ECO:0007669"/>
    <property type="project" value="UniProtKB-KW"/>
</dbReference>
<evidence type="ECO:0000313" key="7">
    <source>
        <dbReference type="Proteomes" id="UP000280008"/>
    </source>
</evidence>
<keyword evidence="4" id="KW-1133">Transmembrane helix</keyword>
<accession>A0A495ID42</accession>
<dbReference type="PANTHER" id="PTHR43630">
    <property type="entry name" value="POLY-BETA-1,6-N-ACETYL-D-GLUCOSAMINE SYNTHASE"/>
    <property type="match status" value="1"/>
</dbReference>
<feature type="domain" description="Glycosyltransferase 2-like" evidence="5">
    <location>
        <begin position="51"/>
        <end position="183"/>
    </location>
</feature>
<dbReference type="Gene3D" id="3.90.550.10">
    <property type="entry name" value="Spore Coat Polysaccharide Biosynthesis Protein SpsA, Chain A"/>
    <property type="match status" value="1"/>
</dbReference>
<evidence type="ECO:0000256" key="2">
    <source>
        <dbReference type="ARBA" id="ARBA00022676"/>
    </source>
</evidence>
<keyword evidence="2" id="KW-0328">Glycosyltransferase</keyword>
<feature type="transmembrane region" description="Helical" evidence="4">
    <location>
        <begin position="339"/>
        <end position="360"/>
    </location>
</feature>
<evidence type="ECO:0000256" key="3">
    <source>
        <dbReference type="ARBA" id="ARBA00022679"/>
    </source>
</evidence>
<evidence type="ECO:0000256" key="4">
    <source>
        <dbReference type="SAM" id="Phobius"/>
    </source>
</evidence>
<comment type="similarity">
    <text evidence="1">Belongs to the glycosyltransferase 2 family.</text>
</comment>
<proteinExistence type="inferred from homology"/>
<feature type="transmembrane region" description="Helical" evidence="4">
    <location>
        <begin position="310"/>
        <end position="327"/>
    </location>
</feature>
<dbReference type="PANTHER" id="PTHR43630:SF1">
    <property type="entry name" value="POLY-BETA-1,6-N-ACETYL-D-GLUCOSAMINE SYNTHASE"/>
    <property type="match status" value="1"/>
</dbReference>
<evidence type="ECO:0000313" key="6">
    <source>
        <dbReference type="EMBL" id="RKR73550.1"/>
    </source>
</evidence>
<keyword evidence="7" id="KW-1185">Reference proteome</keyword>
<dbReference type="RefSeq" id="WP_170159832.1">
    <property type="nucleotide sequence ID" value="NZ_RBKS01000001.1"/>
</dbReference>
<dbReference type="SUPFAM" id="SSF53448">
    <property type="entry name" value="Nucleotide-diphospho-sugar transferases"/>
    <property type="match status" value="1"/>
</dbReference>
<dbReference type="AlphaFoldDB" id="A0A495ID42"/>
<comment type="caution">
    <text evidence="6">The sequence shown here is derived from an EMBL/GenBank/DDBJ whole genome shotgun (WGS) entry which is preliminary data.</text>
</comment>
<organism evidence="6 7">
    <name type="scientific">Frondihabitans australicus</name>
    <dbReference type="NCBI Taxonomy" id="386892"/>
    <lineage>
        <taxon>Bacteria</taxon>
        <taxon>Bacillati</taxon>
        <taxon>Actinomycetota</taxon>
        <taxon>Actinomycetes</taxon>
        <taxon>Micrococcales</taxon>
        <taxon>Microbacteriaceae</taxon>
        <taxon>Frondihabitans</taxon>
    </lineage>
</organism>
<dbReference type="EMBL" id="RBKS01000001">
    <property type="protein sequence ID" value="RKR73550.1"/>
    <property type="molecule type" value="Genomic_DNA"/>
</dbReference>